<evidence type="ECO:0000313" key="8">
    <source>
        <dbReference type="Ensembl" id="ENSACAP00000034956.1"/>
    </source>
</evidence>
<dbReference type="GO" id="GO:0007021">
    <property type="term" value="P:tubulin complex assembly"/>
    <property type="evidence" value="ECO:0007669"/>
    <property type="project" value="UniProtKB-UniRule"/>
</dbReference>
<comment type="subcellular location">
    <subcellularLocation>
        <location evidence="6">Cytoplasm</location>
        <location evidence="6">Cytoskeleton</location>
    </subcellularLocation>
</comment>
<evidence type="ECO:0000256" key="1">
    <source>
        <dbReference type="ARBA" id="ARBA00003046"/>
    </source>
</evidence>
<dbReference type="GO" id="GO:0007023">
    <property type="term" value="P:post-chaperonin tubulin folding pathway"/>
    <property type="evidence" value="ECO:0007669"/>
    <property type="project" value="UniProtKB-UniRule"/>
</dbReference>
<dbReference type="Pfam" id="PF02970">
    <property type="entry name" value="TBCA"/>
    <property type="match status" value="1"/>
</dbReference>
<reference evidence="8" key="3">
    <citation type="submission" date="2025-09" db="UniProtKB">
        <authorList>
            <consortium name="Ensembl"/>
        </authorList>
    </citation>
    <scope>IDENTIFICATION</scope>
</reference>
<evidence type="ECO:0000256" key="4">
    <source>
        <dbReference type="ARBA" id="ARBA00023186"/>
    </source>
</evidence>
<comment type="function">
    <text evidence="1">Tubulin-folding protein; involved in the early step of the tubulin folding pathway.</text>
</comment>
<organism evidence="8 9">
    <name type="scientific">Anolis carolinensis</name>
    <name type="common">Green anole</name>
    <name type="synonym">American chameleon</name>
    <dbReference type="NCBI Taxonomy" id="28377"/>
    <lineage>
        <taxon>Eukaryota</taxon>
        <taxon>Metazoa</taxon>
        <taxon>Chordata</taxon>
        <taxon>Craniata</taxon>
        <taxon>Vertebrata</taxon>
        <taxon>Euteleostomi</taxon>
        <taxon>Lepidosauria</taxon>
        <taxon>Squamata</taxon>
        <taxon>Bifurcata</taxon>
        <taxon>Unidentata</taxon>
        <taxon>Episquamata</taxon>
        <taxon>Toxicofera</taxon>
        <taxon>Iguania</taxon>
        <taxon>Dactyloidae</taxon>
        <taxon>Anolis</taxon>
    </lineage>
</organism>
<evidence type="ECO:0000256" key="2">
    <source>
        <dbReference type="ARBA" id="ARBA00006806"/>
    </source>
</evidence>
<evidence type="ECO:0000256" key="6">
    <source>
        <dbReference type="RuleBase" id="RU364030"/>
    </source>
</evidence>
<evidence type="ECO:0000313" key="9">
    <source>
        <dbReference type="Proteomes" id="UP000001646"/>
    </source>
</evidence>
<dbReference type="InterPro" id="IPR004226">
    <property type="entry name" value="TBCA"/>
</dbReference>
<protein>
    <recommendedName>
        <fullName evidence="3 6">Tubulin-specific chaperone A</fullName>
    </recommendedName>
</protein>
<name>A0A803TIB6_ANOCA</name>
<evidence type="ECO:0000256" key="3">
    <source>
        <dbReference type="ARBA" id="ARBA00015002"/>
    </source>
</evidence>
<dbReference type="SUPFAM" id="SSF46988">
    <property type="entry name" value="Tubulin chaperone cofactor A"/>
    <property type="match status" value="1"/>
</dbReference>
<dbReference type="InterPro" id="IPR036126">
    <property type="entry name" value="TBCA_sf"/>
</dbReference>
<dbReference type="Ensembl" id="ENSACAT00000053260.1">
    <property type="protein sequence ID" value="ENSACAP00000034956.1"/>
    <property type="gene ID" value="ENSACAG00000035331.1"/>
</dbReference>
<keyword evidence="4 6" id="KW-0143">Chaperone</keyword>
<dbReference type="PANTHER" id="PTHR21500:SF0">
    <property type="entry name" value="TUBULIN-SPECIFIC CHAPERONE A"/>
    <property type="match status" value="1"/>
</dbReference>
<proteinExistence type="inferred from homology"/>
<keyword evidence="6" id="KW-0206">Cytoskeleton</keyword>
<keyword evidence="6" id="KW-0493">Microtubule</keyword>
<evidence type="ECO:0000256" key="5">
    <source>
        <dbReference type="ARBA" id="ARBA00026055"/>
    </source>
</evidence>
<evidence type="ECO:0000256" key="7">
    <source>
        <dbReference type="SAM" id="MobiDB-lite"/>
    </source>
</evidence>
<feature type="region of interest" description="Disordered" evidence="7">
    <location>
        <begin position="27"/>
        <end position="46"/>
    </location>
</feature>
<dbReference type="AlphaFoldDB" id="A0A803TIB6"/>
<dbReference type="GO" id="GO:0048487">
    <property type="term" value="F:beta-tubulin binding"/>
    <property type="evidence" value="ECO:0007669"/>
    <property type="project" value="InterPro"/>
</dbReference>
<dbReference type="Gene3D" id="1.20.58.90">
    <property type="match status" value="1"/>
</dbReference>
<keyword evidence="6" id="KW-0963">Cytoplasm</keyword>
<accession>A0A803TIB6</accession>
<comment type="subunit">
    <text evidence="5 6">Supercomplex made of cofactors A to E. Cofactors A and D function by capturing and stabilizing tubulin in a quasi-native conformation. Cofactor E binds to the cofactor D-tubulin complex; interaction with cofactor C then causes the release of tubulin polypeptides that are committed to the native state.</text>
</comment>
<dbReference type="Proteomes" id="UP000001646">
    <property type="component" value="Chromosome 5"/>
</dbReference>
<dbReference type="InParanoid" id="A0A803TIB6"/>
<dbReference type="GeneTree" id="ENSGT00940000168061"/>
<keyword evidence="9" id="KW-1185">Reference proteome</keyword>
<dbReference type="PANTHER" id="PTHR21500">
    <property type="entry name" value="TUBULIN-SPECIFIC CHAPERONE A"/>
    <property type="match status" value="1"/>
</dbReference>
<sequence>MAGPHIGQIKIKTDVVKRLAKERVMCEKEANQQEEKTEKMKTEDPDDYSIKKQIEEFEETDEYKDAFSVLESIKLEA</sequence>
<reference evidence="8" key="2">
    <citation type="submission" date="2025-08" db="UniProtKB">
        <authorList>
            <consortium name="Ensembl"/>
        </authorList>
    </citation>
    <scope>IDENTIFICATION</scope>
</reference>
<dbReference type="GO" id="GO:0005874">
    <property type="term" value="C:microtubule"/>
    <property type="evidence" value="ECO:0007669"/>
    <property type="project" value="UniProtKB-KW"/>
</dbReference>
<comment type="similarity">
    <text evidence="2 6">Belongs to the TBCA family.</text>
</comment>
<reference evidence="8 9" key="1">
    <citation type="submission" date="2009-12" db="EMBL/GenBank/DDBJ databases">
        <title>The Genome Sequence of Anolis carolinensis (Green Anole Lizard).</title>
        <authorList>
            <consortium name="The Genome Sequencing Platform"/>
            <person name="Di Palma F."/>
            <person name="Alfoldi J."/>
            <person name="Heiman D."/>
            <person name="Young S."/>
            <person name="Grabherr M."/>
            <person name="Johnson J."/>
            <person name="Lander E.S."/>
            <person name="Lindblad-Toh K."/>
        </authorList>
    </citation>
    <scope>NUCLEOTIDE SEQUENCE [LARGE SCALE GENOMIC DNA]</scope>
    <source>
        <strain evidence="8 9">JBL SC #1</strain>
    </source>
</reference>